<feature type="transmembrane region" description="Helical" evidence="1">
    <location>
        <begin position="91"/>
        <end position="113"/>
    </location>
</feature>
<name>A0A3B0V808_9ZZZZ</name>
<keyword evidence="1" id="KW-1133">Transmembrane helix</keyword>
<feature type="transmembrane region" description="Helical" evidence="1">
    <location>
        <begin position="119"/>
        <end position="136"/>
    </location>
</feature>
<organism evidence="2">
    <name type="scientific">hydrothermal vent metagenome</name>
    <dbReference type="NCBI Taxonomy" id="652676"/>
    <lineage>
        <taxon>unclassified sequences</taxon>
        <taxon>metagenomes</taxon>
        <taxon>ecological metagenomes</taxon>
    </lineage>
</organism>
<evidence type="ECO:0000313" key="2">
    <source>
        <dbReference type="EMBL" id="VAW36453.1"/>
    </source>
</evidence>
<dbReference type="EMBL" id="UOEW01000144">
    <property type="protein sequence ID" value="VAW36453.1"/>
    <property type="molecule type" value="Genomic_DNA"/>
</dbReference>
<sequence>MVRVVIRLFIIIFGLIDVLYILWVLVNDIINHKIPFYSTLVESLKVGDSYSNGSILFSFLSIFSFFLIISICFSGPLLIMKKKAGIYMSFFQFPFRVITFIPPTFFFVSPLLFTLFESITLSLIIILAFEVLKFYIEINWLKSLRKSRECG</sequence>
<dbReference type="AlphaFoldDB" id="A0A3B0V808"/>
<gene>
    <name evidence="2" type="ORF">MNBD_GAMMA01-193</name>
</gene>
<protein>
    <submittedName>
        <fullName evidence="2">Uncharacterized protein</fullName>
    </submittedName>
</protein>
<feature type="transmembrane region" description="Helical" evidence="1">
    <location>
        <begin position="5"/>
        <end position="26"/>
    </location>
</feature>
<keyword evidence="1" id="KW-0812">Transmembrane</keyword>
<keyword evidence="1" id="KW-0472">Membrane</keyword>
<reference evidence="2" key="1">
    <citation type="submission" date="2018-06" db="EMBL/GenBank/DDBJ databases">
        <authorList>
            <person name="Zhirakovskaya E."/>
        </authorList>
    </citation>
    <scope>NUCLEOTIDE SEQUENCE</scope>
</reference>
<feature type="transmembrane region" description="Helical" evidence="1">
    <location>
        <begin position="55"/>
        <end position="79"/>
    </location>
</feature>
<evidence type="ECO:0000256" key="1">
    <source>
        <dbReference type="SAM" id="Phobius"/>
    </source>
</evidence>
<accession>A0A3B0V808</accession>
<proteinExistence type="predicted"/>